<dbReference type="EMBL" id="JAUJFL010000005">
    <property type="protein sequence ID" value="KAK2602649.1"/>
    <property type="molecule type" value="Genomic_DNA"/>
</dbReference>
<evidence type="ECO:0000313" key="14">
    <source>
        <dbReference type="EMBL" id="KAK2602649.1"/>
    </source>
</evidence>
<sequence length="623" mass="70073">MDLRSPVIYLLSTRLASDELRQWGEKISSIARVTQVASEADFIVGKISQKLRAQFELRKLKLPAEEVPPLVAEPHSTPRAKRRKISNTEDYALRSSSFEDSENENTQYEDTPGKASAWPDSSRKVVRLAWMQDSLSKGSLLDYRDYLVYTALKTPATRATEPHEIVGSRTSQDLPQRDQQVAMASQTSPVRRYKGGQQHHRKAPPLLVQSTTEEKTVANLPPVPDYLHTTYACQRSTVVHPPNEAFIEKLKEVRELRSITGDQVGVRAYSTAIASLSAYPYRLQSPIGNCFINLAAANMQVADNVHAEVQRLPGCSDKIAFLFAEFENSGELTEIQKAASDQKMAAIRIFTNIFGVSAVTAEEFYRRGWRDLDDIVDYGWKTITRSQQIGVKYYDEFLMKIPRTETESIAETVLQHANRIQEGFQMTIVGGYRRGKSMGGDVDIMLSHPDEKVTLDFIDKLVVSLENDKFITHTLTLSTHNSERGQRPTSFKPSSSGGTGFDSLDKALVVWQDPQFEPPAVGSSNPNPHRRVDILISPWKTCGCAVLGWTSETTFQRDLRRYCKHEMNLKFDSSGIRSRTYPFDWVDLENGGKGRAATMEEAEKRVFEGLGLVYRSPAERCTG</sequence>
<comment type="caution">
    <text evidence="14">The sequence shown here is derived from an EMBL/GenBank/DDBJ whole genome shotgun (WGS) entry which is preliminary data.</text>
</comment>
<evidence type="ECO:0000256" key="5">
    <source>
        <dbReference type="ARBA" id="ARBA00022723"/>
    </source>
</evidence>
<dbReference type="PRINTS" id="PR00870">
    <property type="entry name" value="DNAPOLXBETA"/>
</dbReference>
<dbReference type="GO" id="GO:0003887">
    <property type="term" value="F:DNA-directed DNA polymerase activity"/>
    <property type="evidence" value="ECO:0007669"/>
    <property type="project" value="UniProtKB-UniRule"/>
</dbReference>
<dbReference type="InterPro" id="IPR010996">
    <property type="entry name" value="HHH_MUS81"/>
</dbReference>
<dbReference type="InterPro" id="IPR001357">
    <property type="entry name" value="BRCT_dom"/>
</dbReference>
<feature type="domain" description="BRCT" evidence="13">
    <location>
        <begin position="124"/>
        <end position="148"/>
    </location>
</feature>
<dbReference type="InterPro" id="IPR002054">
    <property type="entry name" value="DNA-dir_DNA_pol_X"/>
</dbReference>
<comment type="function">
    <text evidence="11">DNA polymerase that functions in several pathways of DNA repair. Involved in base excision repair (BER) responsible for repair of lesions that give rise to abasic (AP) sites in DNA. Also contributes to DNA double-strand break repair by non-homologous end joining and homologous recombination. Has both template-dependent and template-independent (terminal transferase) DNA polymerase activities. Has also a 5'-deoxyribose-5-phosphate lyase (dRP lyase) activity.</text>
</comment>
<keyword evidence="3 11" id="KW-0808">Transferase</keyword>
<evidence type="ECO:0000256" key="4">
    <source>
        <dbReference type="ARBA" id="ARBA00022695"/>
    </source>
</evidence>
<dbReference type="InterPro" id="IPR043519">
    <property type="entry name" value="NT_sf"/>
</dbReference>
<evidence type="ECO:0000256" key="8">
    <source>
        <dbReference type="ARBA" id="ARBA00023204"/>
    </source>
</evidence>
<dbReference type="PANTHER" id="PTHR11276">
    <property type="entry name" value="DNA POLYMERASE TYPE-X FAMILY MEMBER"/>
    <property type="match status" value="1"/>
</dbReference>
<dbReference type="InterPro" id="IPR018944">
    <property type="entry name" value="DNA_pol_lambd_fingers_domain"/>
</dbReference>
<gene>
    <name evidence="14" type="ORF">N8I77_009164</name>
</gene>
<dbReference type="InterPro" id="IPR037160">
    <property type="entry name" value="DNA_Pol_thumb_sf"/>
</dbReference>
<dbReference type="SUPFAM" id="SSF81585">
    <property type="entry name" value="PsbU/PolX domain-like"/>
    <property type="match status" value="1"/>
</dbReference>
<dbReference type="CDD" id="cd00141">
    <property type="entry name" value="NT_POLXc"/>
    <property type="match status" value="1"/>
</dbReference>
<dbReference type="InterPro" id="IPR002008">
    <property type="entry name" value="DNA_pol_X_beta-like"/>
</dbReference>
<dbReference type="InterPro" id="IPR029398">
    <property type="entry name" value="PolB_thumb"/>
</dbReference>
<keyword evidence="6 11" id="KW-0227">DNA damage</keyword>
<evidence type="ECO:0000256" key="11">
    <source>
        <dbReference type="RuleBase" id="RU366014"/>
    </source>
</evidence>
<comment type="catalytic activity">
    <reaction evidence="10 11">
        <text>DNA(n) + a 2'-deoxyribonucleoside 5'-triphosphate = DNA(n+1) + diphosphate</text>
        <dbReference type="Rhea" id="RHEA:22508"/>
        <dbReference type="Rhea" id="RHEA-COMP:17339"/>
        <dbReference type="Rhea" id="RHEA-COMP:17340"/>
        <dbReference type="ChEBI" id="CHEBI:33019"/>
        <dbReference type="ChEBI" id="CHEBI:61560"/>
        <dbReference type="ChEBI" id="CHEBI:173112"/>
        <dbReference type="EC" id="2.7.7.7"/>
    </reaction>
</comment>
<keyword evidence="9 11" id="KW-0539">Nucleus</keyword>
<proteinExistence type="inferred from homology"/>
<dbReference type="GO" id="GO:0006303">
    <property type="term" value="P:double-strand break repair via nonhomologous end joining"/>
    <property type="evidence" value="ECO:0007669"/>
    <property type="project" value="TreeGrafter"/>
</dbReference>
<feature type="region of interest" description="Disordered" evidence="12">
    <location>
        <begin position="479"/>
        <end position="498"/>
    </location>
</feature>
<dbReference type="GO" id="GO:0003677">
    <property type="term" value="F:DNA binding"/>
    <property type="evidence" value="ECO:0007669"/>
    <property type="project" value="UniProtKB-UniRule"/>
</dbReference>
<dbReference type="PROSITE" id="PS50172">
    <property type="entry name" value="BRCT"/>
    <property type="match status" value="1"/>
</dbReference>
<dbReference type="SMART" id="SM00483">
    <property type="entry name" value="POLXc"/>
    <property type="match status" value="1"/>
</dbReference>
<dbReference type="Pfam" id="PF14792">
    <property type="entry name" value="DNA_pol_B_palm"/>
    <property type="match status" value="1"/>
</dbReference>
<dbReference type="SUPFAM" id="SSF47802">
    <property type="entry name" value="DNA polymerase beta, N-terminal domain-like"/>
    <property type="match status" value="1"/>
</dbReference>
<keyword evidence="7 11" id="KW-0239">DNA-directed DNA polymerase</keyword>
<dbReference type="Gene3D" id="3.30.460.10">
    <property type="entry name" value="Beta Polymerase, domain 2"/>
    <property type="match status" value="1"/>
</dbReference>
<dbReference type="EC" id="2.7.7.7" evidence="11"/>
<feature type="compositionally biased region" description="Polar residues" evidence="12">
    <location>
        <begin position="487"/>
        <end position="496"/>
    </location>
</feature>
<dbReference type="FunFam" id="1.10.150.20:FF:000010">
    <property type="entry name" value="DNA polymerase lambda"/>
    <property type="match status" value="1"/>
</dbReference>
<dbReference type="InterPro" id="IPR028207">
    <property type="entry name" value="DNA_pol_B_palm_palm"/>
</dbReference>
<evidence type="ECO:0000256" key="1">
    <source>
        <dbReference type="ARBA" id="ARBA00004123"/>
    </source>
</evidence>
<dbReference type="FunFam" id="3.30.210.10:FF:000005">
    <property type="entry name" value="DNA polymerase IV"/>
    <property type="match status" value="1"/>
</dbReference>
<evidence type="ECO:0000256" key="3">
    <source>
        <dbReference type="ARBA" id="ARBA00022679"/>
    </source>
</evidence>
<accession>A0AAD9S985</accession>
<dbReference type="InterPro" id="IPR027421">
    <property type="entry name" value="DNA_pol_lamdba_lyase_dom_sf"/>
</dbReference>
<dbReference type="Pfam" id="PF10391">
    <property type="entry name" value="DNA_pol_lambd_f"/>
    <property type="match status" value="1"/>
</dbReference>
<evidence type="ECO:0000256" key="7">
    <source>
        <dbReference type="ARBA" id="ARBA00022932"/>
    </source>
</evidence>
<keyword evidence="5" id="KW-0479">Metal-binding</keyword>
<dbReference type="Pfam" id="PF14791">
    <property type="entry name" value="DNA_pol_B_thumb"/>
    <property type="match status" value="1"/>
</dbReference>
<protein>
    <recommendedName>
        <fullName evidence="11">DNA polymerase</fullName>
        <ecNumber evidence="11">2.7.7.7</ecNumber>
    </recommendedName>
</protein>
<comment type="subcellular location">
    <subcellularLocation>
        <location evidence="1 11">Nucleus</location>
    </subcellularLocation>
</comment>
<evidence type="ECO:0000256" key="6">
    <source>
        <dbReference type="ARBA" id="ARBA00022763"/>
    </source>
</evidence>
<dbReference type="PROSITE" id="PS00522">
    <property type="entry name" value="DNA_POLYMERASE_X"/>
    <property type="match status" value="1"/>
</dbReference>
<comment type="similarity">
    <text evidence="2 11">Belongs to the DNA polymerase type-X family.</text>
</comment>
<feature type="region of interest" description="Disordered" evidence="12">
    <location>
        <begin position="92"/>
        <end position="118"/>
    </location>
</feature>
<dbReference type="AlphaFoldDB" id="A0AAD9S985"/>
<evidence type="ECO:0000259" key="13">
    <source>
        <dbReference type="PROSITE" id="PS50172"/>
    </source>
</evidence>
<dbReference type="Pfam" id="PF14716">
    <property type="entry name" value="HHH_8"/>
    <property type="match status" value="1"/>
</dbReference>
<evidence type="ECO:0000313" key="15">
    <source>
        <dbReference type="Proteomes" id="UP001265746"/>
    </source>
</evidence>
<evidence type="ECO:0000256" key="10">
    <source>
        <dbReference type="ARBA" id="ARBA00049244"/>
    </source>
</evidence>
<reference evidence="14" key="1">
    <citation type="submission" date="2023-06" db="EMBL/GenBank/DDBJ databases">
        <authorList>
            <person name="Noh H."/>
        </authorList>
    </citation>
    <scope>NUCLEOTIDE SEQUENCE</scope>
    <source>
        <strain evidence="14">DUCC20226</strain>
    </source>
</reference>
<feature type="compositionally biased region" description="Polar residues" evidence="12">
    <location>
        <begin position="94"/>
        <end position="109"/>
    </location>
</feature>
<dbReference type="InterPro" id="IPR019843">
    <property type="entry name" value="DNA_pol-X_BS"/>
</dbReference>
<keyword evidence="8 11" id="KW-0234">DNA repair</keyword>
<dbReference type="Gene3D" id="1.10.150.20">
    <property type="entry name" value="5' to 3' exonuclease, C-terminal subdomain"/>
    <property type="match status" value="1"/>
</dbReference>
<dbReference type="SUPFAM" id="SSF81301">
    <property type="entry name" value="Nucleotidyltransferase"/>
    <property type="match status" value="1"/>
</dbReference>
<evidence type="ECO:0000256" key="12">
    <source>
        <dbReference type="SAM" id="MobiDB-lite"/>
    </source>
</evidence>
<dbReference type="GO" id="GO:0046872">
    <property type="term" value="F:metal ion binding"/>
    <property type="evidence" value="ECO:0007669"/>
    <property type="project" value="UniProtKB-UniRule"/>
</dbReference>
<dbReference type="Gene3D" id="1.10.150.110">
    <property type="entry name" value="DNA polymerase beta, N-terminal domain-like"/>
    <property type="match status" value="1"/>
</dbReference>
<dbReference type="PRINTS" id="PR00869">
    <property type="entry name" value="DNAPOLX"/>
</dbReference>
<name>A0AAD9S985_PHOAM</name>
<keyword evidence="4 11" id="KW-0548">Nucleotidyltransferase</keyword>
<dbReference type="GO" id="GO:0005634">
    <property type="term" value="C:nucleus"/>
    <property type="evidence" value="ECO:0007669"/>
    <property type="project" value="UniProtKB-SubCell"/>
</dbReference>
<organism evidence="14 15">
    <name type="scientific">Phomopsis amygdali</name>
    <name type="common">Fusicoccum amygdali</name>
    <dbReference type="NCBI Taxonomy" id="1214568"/>
    <lineage>
        <taxon>Eukaryota</taxon>
        <taxon>Fungi</taxon>
        <taxon>Dikarya</taxon>
        <taxon>Ascomycota</taxon>
        <taxon>Pezizomycotina</taxon>
        <taxon>Sordariomycetes</taxon>
        <taxon>Sordariomycetidae</taxon>
        <taxon>Diaporthales</taxon>
        <taxon>Diaporthaceae</taxon>
        <taxon>Diaporthe</taxon>
    </lineage>
</organism>
<dbReference type="Proteomes" id="UP001265746">
    <property type="component" value="Unassembled WGS sequence"/>
</dbReference>
<dbReference type="Gene3D" id="3.30.210.10">
    <property type="entry name" value="DNA polymerase, thumb domain"/>
    <property type="match status" value="1"/>
</dbReference>
<dbReference type="PANTHER" id="PTHR11276:SF29">
    <property type="entry name" value="DNA POLYMERASE TYPE-X FAMILY PROTEIN POL4"/>
    <property type="match status" value="1"/>
</dbReference>
<keyword evidence="15" id="KW-1185">Reference proteome</keyword>
<dbReference type="InterPro" id="IPR022312">
    <property type="entry name" value="DNA_pol_X"/>
</dbReference>
<evidence type="ECO:0000256" key="9">
    <source>
        <dbReference type="ARBA" id="ARBA00023242"/>
    </source>
</evidence>
<evidence type="ECO:0000256" key="2">
    <source>
        <dbReference type="ARBA" id="ARBA00008323"/>
    </source>
</evidence>